<dbReference type="InterPro" id="IPR052050">
    <property type="entry name" value="SecEffector_AnkRepeat"/>
</dbReference>
<dbReference type="AlphaFoldDB" id="A0A1V9YU07"/>
<dbReference type="InterPro" id="IPR002110">
    <property type="entry name" value="Ankyrin_rpt"/>
</dbReference>
<reference evidence="1 2" key="1">
    <citation type="journal article" date="2014" name="Genome Biol. Evol.">
        <title>The secreted proteins of Achlya hypogyna and Thraustotheca clavata identify the ancestral oomycete secretome and reveal gene acquisitions by horizontal gene transfer.</title>
        <authorList>
            <person name="Misner I."/>
            <person name="Blouin N."/>
            <person name="Leonard G."/>
            <person name="Richards T.A."/>
            <person name="Lane C.E."/>
        </authorList>
    </citation>
    <scope>NUCLEOTIDE SEQUENCE [LARGE SCALE GENOMIC DNA]</scope>
    <source>
        <strain evidence="1 2">ATCC 34112</strain>
    </source>
</reference>
<dbReference type="InterPro" id="IPR036770">
    <property type="entry name" value="Ankyrin_rpt-contain_sf"/>
</dbReference>
<dbReference type="SUPFAM" id="SSF48403">
    <property type="entry name" value="Ankyrin repeat"/>
    <property type="match status" value="1"/>
</dbReference>
<dbReference type="Pfam" id="PF12796">
    <property type="entry name" value="Ank_2"/>
    <property type="match status" value="1"/>
</dbReference>
<dbReference type="PANTHER" id="PTHR46586:SF3">
    <property type="entry name" value="ANKYRIN REPEAT-CONTAINING PROTEIN"/>
    <property type="match status" value="1"/>
</dbReference>
<dbReference type="Proteomes" id="UP000243217">
    <property type="component" value="Unassembled WGS sequence"/>
</dbReference>
<evidence type="ECO:0008006" key="3">
    <source>
        <dbReference type="Google" id="ProtNLM"/>
    </source>
</evidence>
<gene>
    <name evidence="1" type="ORF">THRCLA_22716</name>
</gene>
<keyword evidence="2" id="KW-1185">Reference proteome</keyword>
<organism evidence="1 2">
    <name type="scientific">Thraustotheca clavata</name>
    <dbReference type="NCBI Taxonomy" id="74557"/>
    <lineage>
        <taxon>Eukaryota</taxon>
        <taxon>Sar</taxon>
        <taxon>Stramenopiles</taxon>
        <taxon>Oomycota</taxon>
        <taxon>Saprolegniomycetes</taxon>
        <taxon>Saprolegniales</taxon>
        <taxon>Achlyaceae</taxon>
        <taxon>Thraustotheca</taxon>
    </lineage>
</organism>
<evidence type="ECO:0000313" key="1">
    <source>
        <dbReference type="EMBL" id="OQR89256.1"/>
    </source>
</evidence>
<proteinExistence type="predicted"/>
<dbReference type="EMBL" id="JNBS01002797">
    <property type="protein sequence ID" value="OQR89256.1"/>
    <property type="molecule type" value="Genomic_DNA"/>
</dbReference>
<evidence type="ECO:0000313" key="2">
    <source>
        <dbReference type="Proteomes" id="UP000243217"/>
    </source>
</evidence>
<dbReference type="STRING" id="74557.A0A1V9YU07"/>
<accession>A0A1V9YU07</accession>
<protein>
    <recommendedName>
        <fullName evidence="3">Ankyrin repeat</fullName>
    </recommendedName>
</protein>
<name>A0A1V9YU07_9STRA</name>
<dbReference type="Gene3D" id="1.25.40.20">
    <property type="entry name" value="Ankyrin repeat-containing domain"/>
    <property type="match status" value="1"/>
</dbReference>
<sequence length="173" mass="19371">MDYASMNNHLDIIKYFHENRTEGCTSYAMDNAASSGHFELVMAMDSTADNGHSEIVKILHENSTEGCTTNAMDNAARRGYLDIAKILHEKRAEVFSVMHEKGNGYGCGKWKLSDSPIPSRDAAASRANLEIVKYLNENCTAKAMLDVIIFGHFNAVKYLHENRTKEYTARAMI</sequence>
<comment type="caution">
    <text evidence="1">The sequence shown here is derived from an EMBL/GenBank/DDBJ whole genome shotgun (WGS) entry which is preliminary data.</text>
</comment>
<dbReference type="PANTHER" id="PTHR46586">
    <property type="entry name" value="ANKYRIN REPEAT-CONTAINING PROTEIN"/>
    <property type="match status" value="1"/>
</dbReference>